<dbReference type="Pfam" id="PF00174">
    <property type="entry name" value="Oxidored_molyb"/>
    <property type="match status" value="1"/>
</dbReference>
<proteinExistence type="predicted"/>
<name>A0A3R9MNI3_9BACT</name>
<dbReference type="AlphaFoldDB" id="A0A3R9MNI3"/>
<dbReference type="PANTHER" id="PTHR43032">
    <property type="entry name" value="PROTEIN-METHIONINE-SULFOXIDE REDUCTASE"/>
    <property type="match status" value="1"/>
</dbReference>
<dbReference type="OrthoDB" id="9778777at2"/>
<sequence>MPDTPQTPLTPTDEAVLQEARRRSRRSFLVGGTAALAGLLGWRWLSTGSEADGLSGPLRTVLDANARVAGRYFSPTHLAPEFARSRARRPRANGSVGLDEELDPAAWRLRVTPAGGTIPREFTLAELQALPRVEMTTELKCIEGWSTIVTWAGVRFADFLARYPLASAAAPFVHLTTPDEAYFVGLDMASALHPQTLLCYEMNGQPLTAEHGAPLRLVTPVKYGIKQIKRLGHIRFPAQRPPDYWAARGYDWYAGL</sequence>
<evidence type="ECO:0000313" key="2">
    <source>
        <dbReference type="EMBL" id="RSK49903.1"/>
    </source>
</evidence>
<dbReference type="SUPFAM" id="SSF56524">
    <property type="entry name" value="Oxidoreductase molybdopterin-binding domain"/>
    <property type="match status" value="1"/>
</dbReference>
<dbReference type="InterPro" id="IPR036374">
    <property type="entry name" value="OxRdtase_Mopterin-bd_sf"/>
</dbReference>
<evidence type="ECO:0000313" key="3">
    <source>
        <dbReference type="Proteomes" id="UP000273500"/>
    </source>
</evidence>
<dbReference type="RefSeq" id="WP_125418436.1">
    <property type="nucleotide sequence ID" value="NZ_RWIT01000002.1"/>
</dbReference>
<protein>
    <submittedName>
        <fullName evidence="2">Molybdopterin-binding oxidoreductase</fullName>
    </submittedName>
</protein>
<accession>A0A3R9MNI3</accession>
<dbReference type="Proteomes" id="UP000273500">
    <property type="component" value="Unassembled WGS sequence"/>
</dbReference>
<dbReference type="PROSITE" id="PS51318">
    <property type="entry name" value="TAT"/>
    <property type="match status" value="1"/>
</dbReference>
<evidence type="ECO:0000259" key="1">
    <source>
        <dbReference type="Pfam" id="PF00174"/>
    </source>
</evidence>
<dbReference type="EMBL" id="RWIT01000002">
    <property type="protein sequence ID" value="RSK49903.1"/>
    <property type="molecule type" value="Genomic_DNA"/>
</dbReference>
<comment type="caution">
    <text evidence="2">The sequence shown here is derived from an EMBL/GenBank/DDBJ whole genome shotgun (WGS) entry which is preliminary data.</text>
</comment>
<dbReference type="Gene3D" id="3.90.420.10">
    <property type="entry name" value="Oxidoreductase, molybdopterin-binding domain"/>
    <property type="match status" value="1"/>
</dbReference>
<dbReference type="InterPro" id="IPR006311">
    <property type="entry name" value="TAT_signal"/>
</dbReference>
<keyword evidence="3" id="KW-1185">Reference proteome</keyword>
<organism evidence="2 3">
    <name type="scientific">Hymenobacter rigui</name>
    <dbReference type="NCBI Taxonomy" id="334424"/>
    <lineage>
        <taxon>Bacteria</taxon>
        <taxon>Pseudomonadati</taxon>
        <taxon>Bacteroidota</taxon>
        <taxon>Cytophagia</taxon>
        <taxon>Cytophagales</taxon>
        <taxon>Hymenobacteraceae</taxon>
        <taxon>Hymenobacter</taxon>
    </lineage>
</organism>
<dbReference type="InterPro" id="IPR000572">
    <property type="entry name" value="OxRdtase_Mopterin-bd_dom"/>
</dbReference>
<reference evidence="2 3" key="1">
    <citation type="submission" date="2018-12" db="EMBL/GenBank/DDBJ databases">
        <authorList>
            <person name="Feng G."/>
            <person name="Zhu H."/>
        </authorList>
    </citation>
    <scope>NUCLEOTIDE SEQUENCE [LARGE SCALE GENOMIC DNA]</scope>
    <source>
        <strain evidence="2 3">KCTC 12533</strain>
    </source>
</reference>
<feature type="domain" description="Oxidoreductase molybdopterin-binding" evidence="1">
    <location>
        <begin position="101"/>
        <end position="245"/>
    </location>
</feature>
<gene>
    <name evidence="2" type="ORF">EI291_04455</name>
</gene>